<dbReference type="OrthoDB" id="64893at2759"/>
<protein>
    <recommendedName>
        <fullName evidence="2">Chitin-binding type-4 domain-containing protein</fullName>
    </recommendedName>
</protein>
<evidence type="ECO:0000313" key="3">
    <source>
        <dbReference type="EMBL" id="GBL98543.1"/>
    </source>
</evidence>
<gene>
    <name evidence="3" type="ORF">AVEN_111652_1</name>
</gene>
<comment type="caution">
    <text evidence="3">The sequence shown here is derived from an EMBL/GenBank/DDBJ whole genome shotgun (WGS) entry which is preliminary data.</text>
</comment>
<evidence type="ECO:0000259" key="2">
    <source>
        <dbReference type="Pfam" id="PF03067"/>
    </source>
</evidence>
<dbReference type="Pfam" id="PF03067">
    <property type="entry name" value="LPMO_10"/>
    <property type="match status" value="1"/>
</dbReference>
<evidence type="ECO:0000313" key="4">
    <source>
        <dbReference type="Proteomes" id="UP000499080"/>
    </source>
</evidence>
<name>A0A4Y2C367_ARAVE</name>
<dbReference type="InterPro" id="IPR004302">
    <property type="entry name" value="Cellulose/chitin-bd_N"/>
</dbReference>
<accession>A0A4Y2C367</accession>
<organism evidence="3 4">
    <name type="scientific">Araneus ventricosus</name>
    <name type="common">Orbweaver spider</name>
    <name type="synonym">Epeira ventricosa</name>
    <dbReference type="NCBI Taxonomy" id="182803"/>
    <lineage>
        <taxon>Eukaryota</taxon>
        <taxon>Metazoa</taxon>
        <taxon>Ecdysozoa</taxon>
        <taxon>Arthropoda</taxon>
        <taxon>Chelicerata</taxon>
        <taxon>Arachnida</taxon>
        <taxon>Araneae</taxon>
        <taxon>Araneomorphae</taxon>
        <taxon>Entelegynae</taxon>
        <taxon>Araneoidea</taxon>
        <taxon>Araneidae</taxon>
        <taxon>Araneus</taxon>
    </lineage>
</organism>
<proteinExistence type="predicted"/>
<evidence type="ECO:0000256" key="1">
    <source>
        <dbReference type="SAM" id="MobiDB-lite"/>
    </source>
</evidence>
<keyword evidence="4" id="KW-1185">Reference proteome</keyword>
<feature type="compositionally biased region" description="Polar residues" evidence="1">
    <location>
        <begin position="344"/>
        <end position="353"/>
    </location>
</feature>
<sequence length="483" mass="54495">MTSITQKHHERGGRDSAYGFIIKIVDVRQIFDQIHPLINCLSVCLFVVERNALNSRCVPGKCFSAGNECHLLQLKGITCVVDACIREFLNKRMLPRSSTRSKMAVYSPIIVIVVLHCTSLVSGHGRLVEPPSRSSMWRFGFKTKPNYNDNELFCGGYTVQWQRNGGKCGEIKSVVEITANHRGFFEFKLCPHNDPTTEVTQGCLDQFPLEIADGSGTKYYPSAKTGPFVVHLRLPYHLTCSQCVFQWTYTAGNNWGRCENGTAKVGCGPQETFRGCADVAIGDVETNDIPTYAAKPPGKKSISAIPPRPTTLRPRPTTLRPRPTTLRPRPTTLRPRYRPRPTRVSTQWTTSRRPSYKSRPVTTRKPYQRRPRPTRPQNYNVPSRSYTTRRPIFVSKPTTYRNIYTPRPTPWRPFDTKIHATKKPRPTYKAKVSPMKSNTNRETEDRIGGCKAVGVWASISGIASWCDTNCARGYCPSSHCDCS</sequence>
<dbReference type="Proteomes" id="UP000499080">
    <property type="component" value="Unassembled WGS sequence"/>
</dbReference>
<dbReference type="AlphaFoldDB" id="A0A4Y2C367"/>
<feature type="domain" description="Chitin-binding type-4" evidence="2">
    <location>
        <begin position="170"/>
        <end position="279"/>
    </location>
</feature>
<feature type="region of interest" description="Disordered" evidence="1">
    <location>
        <begin position="423"/>
        <end position="443"/>
    </location>
</feature>
<dbReference type="EMBL" id="BGPR01000140">
    <property type="protein sequence ID" value="GBL98543.1"/>
    <property type="molecule type" value="Genomic_DNA"/>
</dbReference>
<feature type="compositionally biased region" description="Low complexity" evidence="1">
    <location>
        <begin position="310"/>
        <end position="334"/>
    </location>
</feature>
<reference evidence="3 4" key="1">
    <citation type="journal article" date="2019" name="Sci. Rep.">
        <title>Orb-weaving spider Araneus ventricosus genome elucidates the spidroin gene catalogue.</title>
        <authorList>
            <person name="Kono N."/>
            <person name="Nakamura H."/>
            <person name="Ohtoshi R."/>
            <person name="Moran D.A.P."/>
            <person name="Shinohara A."/>
            <person name="Yoshida Y."/>
            <person name="Fujiwara M."/>
            <person name="Mori M."/>
            <person name="Tomita M."/>
            <person name="Arakawa K."/>
        </authorList>
    </citation>
    <scope>NUCLEOTIDE SEQUENCE [LARGE SCALE GENOMIC DNA]</scope>
</reference>
<feature type="region of interest" description="Disordered" evidence="1">
    <location>
        <begin position="290"/>
        <end position="385"/>
    </location>
</feature>